<dbReference type="SMART" id="SM00184">
    <property type="entry name" value="RING"/>
    <property type="match status" value="1"/>
</dbReference>
<accession>A0AAN6F1U7</accession>
<feature type="compositionally biased region" description="Basic and acidic residues" evidence="6">
    <location>
        <begin position="732"/>
        <end position="741"/>
    </location>
</feature>
<proteinExistence type="predicted"/>
<feature type="domain" description="UBP-type" evidence="8">
    <location>
        <begin position="370"/>
        <end position="481"/>
    </location>
</feature>
<gene>
    <name evidence="9" type="ORF">HRR80_001137</name>
</gene>
<feature type="compositionally biased region" description="Polar residues" evidence="6">
    <location>
        <begin position="720"/>
        <end position="731"/>
    </location>
</feature>
<evidence type="ECO:0000256" key="6">
    <source>
        <dbReference type="SAM" id="MobiDB-lite"/>
    </source>
</evidence>
<dbReference type="GO" id="GO:0061630">
    <property type="term" value="F:ubiquitin protein ligase activity"/>
    <property type="evidence" value="ECO:0007669"/>
    <property type="project" value="TreeGrafter"/>
</dbReference>
<keyword evidence="3" id="KW-0862">Zinc</keyword>
<dbReference type="CDD" id="cd12717">
    <property type="entry name" value="RRM_ETP1"/>
    <property type="match status" value="1"/>
</dbReference>
<evidence type="ECO:0000259" key="8">
    <source>
        <dbReference type="PROSITE" id="PS50271"/>
    </source>
</evidence>
<dbReference type="InterPro" id="IPR047243">
    <property type="entry name" value="RING-H2_BRAP2"/>
</dbReference>
<dbReference type="Pfam" id="PF02148">
    <property type="entry name" value="zf-UBP"/>
    <property type="match status" value="1"/>
</dbReference>
<dbReference type="PROSITE" id="PS50089">
    <property type="entry name" value="ZF_RING_2"/>
    <property type="match status" value="1"/>
</dbReference>
<dbReference type="InterPro" id="IPR011422">
    <property type="entry name" value="BRAP2/ETP1_RRM"/>
</dbReference>
<name>A0AAN6F1U7_EXODE</name>
<feature type="compositionally biased region" description="Low complexity" evidence="6">
    <location>
        <begin position="704"/>
        <end position="719"/>
    </location>
</feature>
<dbReference type="SMART" id="SM00290">
    <property type="entry name" value="ZnF_UBP"/>
    <property type="match status" value="1"/>
</dbReference>
<feature type="compositionally biased region" description="Basic and acidic residues" evidence="6">
    <location>
        <begin position="807"/>
        <end position="824"/>
    </location>
</feature>
<dbReference type="InterPro" id="IPR001607">
    <property type="entry name" value="Znf_UBP"/>
</dbReference>
<dbReference type="InterPro" id="IPR013083">
    <property type="entry name" value="Znf_RING/FYVE/PHD"/>
</dbReference>
<evidence type="ECO:0008006" key="11">
    <source>
        <dbReference type="Google" id="ProtNLM"/>
    </source>
</evidence>
<reference evidence="9" key="1">
    <citation type="submission" date="2023-01" db="EMBL/GenBank/DDBJ databases">
        <title>Exophiala dermititidis isolated from Cystic Fibrosis Patient.</title>
        <authorList>
            <person name="Kurbessoian T."/>
            <person name="Crocker A."/>
            <person name="Murante D."/>
            <person name="Hogan D.A."/>
            <person name="Stajich J.E."/>
        </authorList>
    </citation>
    <scope>NUCLEOTIDE SEQUENCE</scope>
    <source>
        <strain evidence="9">Ex8</strain>
    </source>
</reference>
<feature type="compositionally biased region" description="Polar residues" evidence="6">
    <location>
        <begin position="63"/>
        <end position="73"/>
    </location>
</feature>
<evidence type="ECO:0000256" key="5">
    <source>
        <dbReference type="SAM" id="Coils"/>
    </source>
</evidence>
<evidence type="ECO:0000259" key="7">
    <source>
        <dbReference type="PROSITE" id="PS50089"/>
    </source>
</evidence>
<dbReference type="PANTHER" id="PTHR24007:SF7">
    <property type="entry name" value="BRCA1-ASSOCIATED PROTEIN"/>
    <property type="match status" value="1"/>
</dbReference>
<feature type="region of interest" description="Disordered" evidence="6">
    <location>
        <begin position="38"/>
        <end position="82"/>
    </location>
</feature>
<sequence>MPDYFFHVGIELFPGSSPTLNESSQLQPPNLSSFFKALRPFTNSGPRRRSRDFAPEQKKDHTTNPARYETSSARLPHSAPHDHRLDNICIEGVDMSANSGGGGGGVNQEGSKDNIIGKGIGSAISGHHVKGRYEPLEGSGNGGGAQGWGIVHLYRDSEETSGLYKDSVAAYRTSDLWSDGSRNPPATKPHPPPKDEECTTLCILAVPSYMTPSDFLSWVGADTRSEVSHFRMVRTARANRYMVLMKFKHGKKAKEWQHEWNGKVFNSMEPETCHVVFLKSVELMQTTPTSPGHNDDGSSVISYPRMNNDPFTPASTTTKPLAPRTSSLVELPTCPVCLERMDETTGLLTIPCQHVFHCTCLEKWSGGGCPVCRYTHDDFSSRLGSSKSKNKNPGEHGDNDGPLECEVCHVETSLWQCLICGKIGCGRYEGKHAYAHFEESGHTFSMDLESKRVWDYAGDAYVHRIIQDAAKPGEKLVELPGRRRERTALQGQEDVEMAKMDNIALEYTHLLTSQLESQRVYFEEVVERAVDKASEATKKAERAMEESRIATERLQQLEQQHDIVAKGHVPELEKEKARLEKRSAKFEEMARSLTVKYQEEKALTASLMERVEFLEKTQLAQLNETIRRLEEEKATQELLMEGLKEEHRDAMMQISAQKKLQEMVANGELDAEDLEGAVIEAGPAKKVPPSIARRRRGRAGGATGQRQSAGSGPLSASAANKNTIKPVSTRQPHNDDEPRDILYHDIFGSSTRSKNWDEQKAKQILDECRAKLLSEGLLLQHPDPLPVPVPLSAESSETEAGDGYSPHVDENKTVNDSAKAENEKTGAGGNKKRKGKKKGKKGAVKDLQSSV</sequence>
<evidence type="ECO:0000256" key="2">
    <source>
        <dbReference type="ARBA" id="ARBA00022771"/>
    </source>
</evidence>
<keyword evidence="2 4" id="KW-0863">Zinc-finger</keyword>
<feature type="coiled-coil region" evidence="5">
    <location>
        <begin position="526"/>
        <end position="646"/>
    </location>
</feature>
<evidence type="ECO:0000313" key="9">
    <source>
        <dbReference type="EMBL" id="KAJ8994421.1"/>
    </source>
</evidence>
<dbReference type="AlphaFoldDB" id="A0AAN6F1U7"/>
<evidence type="ECO:0000256" key="4">
    <source>
        <dbReference type="PROSITE-ProRule" id="PRU00502"/>
    </source>
</evidence>
<feature type="region of interest" description="Disordered" evidence="6">
    <location>
        <begin position="778"/>
        <end position="851"/>
    </location>
</feature>
<dbReference type="GO" id="GO:0016567">
    <property type="term" value="P:protein ubiquitination"/>
    <property type="evidence" value="ECO:0007669"/>
    <property type="project" value="TreeGrafter"/>
</dbReference>
<dbReference type="EMBL" id="JAJGCB010000002">
    <property type="protein sequence ID" value="KAJ8994421.1"/>
    <property type="molecule type" value="Genomic_DNA"/>
</dbReference>
<feature type="region of interest" description="Disordered" evidence="6">
    <location>
        <begin position="685"/>
        <end position="741"/>
    </location>
</feature>
<dbReference type="CDD" id="cd16457">
    <property type="entry name" value="RING-H2_BRAP2"/>
    <property type="match status" value="1"/>
</dbReference>
<feature type="domain" description="RING-type" evidence="7">
    <location>
        <begin position="334"/>
        <end position="373"/>
    </location>
</feature>
<dbReference type="InterPro" id="IPR001841">
    <property type="entry name" value="Znf_RING"/>
</dbReference>
<feature type="compositionally biased region" description="Basic and acidic residues" evidence="6">
    <location>
        <begin position="51"/>
        <end position="62"/>
    </location>
</feature>
<keyword evidence="1" id="KW-0479">Metal-binding</keyword>
<dbReference type="SUPFAM" id="SSF57850">
    <property type="entry name" value="RING/U-box"/>
    <property type="match status" value="2"/>
</dbReference>
<feature type="compositionally biased region" description="Basic residues" evidence="6">
    <location>
        <begin position="830"/>
        <end position="842"/>
    </location>
</feature>
<dbReference type="InterPro" id="IPR034931">
    <property type="entry name" value="ETP1_RRM"/>
</dbReference>
<dbReference type="Pfam" id="PF13639">
    <property type="entry name" value="zf-RING_2"/>
    <property type="match status" value="1"/>
</dbReference>
<dbReference type="GO" id="GO:0007265">
    <property type="term" value="P:Ras protein signal transduction"/>
    <property type="evidence" value="ECO:0007669"/>
    <property type="project" value="TreeGrafter"/>
</dbReference>
<evidence type="ECO:0000256" key="1">
    <source>
        <dbReference type="ARBA" id="ARBA00022723"/>
    </source>
</evidence>
<dbReference type="GO" id="GO:0005737">
    <property type="term" value="C:cytoplasm"/>
    <property type="evidence" value="ECO:0007669"/>
    <property type="project" value="TreeGrafter"/>
</dbReference>
<feature type="region of interest" description="Disordered" evidence="6">
    <location>
        <begin position="175"/>
        <end position="195"/>
    </location>
</feature>
<keyword evidence="5" id="KW-0175">Coiled coil</keyword>
<dbReference type="Proteomes" id="UP001161757">
    <property type="component" value="Unassembled WGS sequence"/>
</dbReference>
<dbReference type="PANTHER" id="PTHR24007">
    <property type="entry name" value="BRCA1-ASSOCIATED PROTEIN"/>
    <property type="match status" value="1"/>
</dbReference>
<comment type="caution">
    <text evidence="9">The sequence shown here is derived from an EMBL/GenBank/DDBJ whole genome shotgun (WGS) entry which is preliminary data.</text>
</comment>
<dbReference type="Gene3D" id="3.30.40.10">
    <property type="entry name" value="Zinc/RING finger domain, C3HC4 (zinc finger)"/>
    <property type="match status" value="2"/>
</dbReference>
<protein>
    <recommendedName>
        <fullName evidence="11">BRCA1-associated protein</fullName>
    </recommendedName>
</protein>
<organism evidence="9 10">
    <name type="scientific">Exophiala dermatitidis</name>
    <name type="common">Black yeast-like fungus</name>
    <name type="synonym">Wangiella dermatitidis</name>
    <dbReference type="NCBI Taxonomy" id="5970"/>
    <lineage>
        <taxon>Eukaryota</taxon>
        <taxon>Fungi</taxon>
        <taxon>Dikarya</taxon>
        <taxon>Ascomycota</taxon>
        <taxon>Pezizomycotina</taxon>
        <taxon>Eurotiomycetes</taxon>
        <taxon>Chaetothyriomycetidae</taxon>
        <taxon>Chaetothyriales</taxon>
        <taxon>Herpotrichiellaceae</taxon>
        <taxon>Exophiala</taxon>
    </lineage>
</organism>
<evidence type="ECO:0000256" key="3">
    <source>
        <dbReference type="ARBA" id="ARBA00022833"/>
    </source>
</evidence>
<dbReference type="GO" id="GO:0008270">
    <property type="term" value="F:zinc ion binding"/>
    <property type="evidence" value="ECO:0007669"/>
    <property type="project" value="UniProtKB-KW"/>
</dbReference>
<dbReference type="Pfam" id="PF07576">
    <property type="entry name" value="BRAP2"/>
    <property type="match status" value="1"/>
</dbReference>
<evidence type="ECO:0000313" key="10">
    <source>
        <dbReference type="Proteomes" id="UP001161757"/>
    </source>
</evidence>
<dbReference type="PROSITE" id="PS50271">
    <property type="entry name" value="ZF_UBP"/>
    <property type="match status" value="1"/>
</dbReference>